<sequence length="242" mass="27635">MKIIAIIPARYASSRFPGKPLADICGKPMIWWVHNQVKQVKEFDSVFVATDDKRIADVCDSYGIKYLMTSNDTPNHIHRIWEVTNMVDADFYISINGDEPLISPENIRQVFPEKPCSQAYFGSVYRTLKDPAELLDIANVKIVLGEGGKCLYQSRNPIPCPKGSLFVEYKKAIGIECFNKAALDFFVHTPMGYLEKIEDIDHLRFIENGIPIIYKEIQSESLSVDTRNDLEKVRLIISNRMK</sequence>
<reference evidence="4 5" key="1">
    <citation type="submission" date="2022-08" db="EMBL/GenBank/DDBJ databases">
        <authorList>
            <person name="Zeman M."/>
            <person name="Kubasova T."/>
        </authorList>
    </citation>
    <scope>NUCLEOTIDE SEQUENCE [LARGE SCALE GENOMIC DNA]</scope>
    <source>
        <strain evidence="4 5">ET62</strain>
    </source>
</reference>
<dbReference type="PANTHER" id="PTHR42866">
    <property type="entry name" value="3-DEOXY-MANNO-OCTULOSONATE CYTIDYLYLTRANSFERASE"/>
    <property type="match status" value="1"/>
</dbReference>
<dbReference type="Proteomes" id="UP001204579">
    <property type="component" value="Unassembled WGS sequence"/>
</dbReference>
<dbReference type="GO" id="GO:0005829">
    <property type="term" value="C:cytosol"/>
    <property type="evidence" value="ECO:0007669"/>
    <property type="project" value="TreeGrafter"/>
</dbReference>
<evidence type="ECO:0000256" key="2">
    <source>
        <dbReference type="ARBA" id="ARBA00022695"/>
    </source>
</evidence>
<dbReference type="Gene3D" id="3.90.550.10">
    <property type="entry name" value="Spore Coat Polysaccharide Biosynthesis Protein SpsA, Chain A"/>
    <property type="match status" value="1"/>
</dbReference>
<dbReference type="SUPFAM" id="SSF53448">
    <property type="entry name" value="Nucleotide-diphospho-sugar transferases"/>
    <property type="match status" value="1"/>
</dbReference>
<evidence type="ECO:0000256" key="3">
    <source>
        <dbReference type="ARBA" id="ARBA00022985"/>
    </source>
</evidence>
<keyword evidence="3" id="KW-0448">Lipopolysaccharide biosynthesis</keyword>
<evidence type="ECO:0000313" key="4">
    <source>
        <dbReference type="EMBL" id="MCR8872922.1"/>
    </source>
</evidence>
<proteinExistence type="predicted"/>
<protein>
    <submittedName>
        <fullName evidence="4">3-deoxy-manno-octulosonate cytidylyltransferase</fullName>
    </submittedName>
</protein>
<dbReference type="GO" id="GO:0008690">
    <property type="term" value="F:3-deoxy-manno-octulosonate cytidylyltransferase activity"/>
    <property type="evidence" value="ECO:0007669"/>
    <property type="project" value="InterPro"/>
</dbReference>
<dbReference type="AlphaFoldDB" id="A0AAW5MXY3"/>
<dbReference type="PANTHER" id="PTHR42866:SF2">
    <property type="entry name" value="3-DEOXY-MANNO-OCTULOSONATE CYTIDYLYLTRANSFERASE, MITOCHONDRIAL"/>
    <property type="match status" value="1"/>
</dbReference>
<comment type="caution">
    <text evidence="4">The sequence shown here is derived from an EMBL/GenBank/DDBJ whole genome shotgun (WGS) entry which is preliminary data.</text>
</comment>
<dbReference type="InterPro" id="IPR004528">
    <property type="entry name" value="KdsB"/>
</dbReference>
<dbReference type="CDD" id="cd02517">
    <property type="entry name" value="CMP-KDO-Synthetase"/>
    <property type="match status" value="1"/>
</dbReference>
<dbReference type="GO" id="GO:0009103">
    <property type="term" value="P:lipopolysaccharide biosynthetic process"/>
    <property type="evidence" value="ECO:0007669"/>
    <property type="project" value="UniProtKB-KW"/>
</dbReference>
<evidence type="ECO:0000256" key="1">
    <source>
        <dbReference type="ARBA" id="ARBA00022679"/>
    </source>
</evidence>
<organism evidence="4 5">
    <name type="scientific">Phocaeicola barnesiae</name>
    <dbReference type="NCBI Taxonomy" id="376804"/>
    <lineage>
        <taxon>Bacteria</taxon>
        <taxon>Pseudomonadati</taxon>
        <taxon>Bacteroidota</taxon>
        <taxon>Bacteroidia</taxon>
        <taxon>Bacteroidales</taxon>
        <taxon>Bacteroidaceae</taxon>
        <taxon>Phocaeicola</taxon>
    </lineage>
</organism>
<keyword evidence="1" id="KW-0808">Transferase</keyword>
<accession>A0AAW5MXY3</accession>
<dbReference type="NCBIfam" id="NF003952">
    <property type="entry name" value="PRK05450.1-5"/>
    <property type="match status" value="1"/>
</dbReference>
<dbReference type="EMBL" id="JANRHJ010000002">
    <property type="protein sequence ID" value="MCR8872922.1"/>
    <property type="molecule type" value="Genomic_DNA"/>
</dbReference>
<dbReference type="RefSeq" id="WP_258335329.1">
    <property type="nucleotide sequence ID" value="NZ_JANRHJ010000002.1"/>
</dbReference>
<name>A0AAW5MXY3_9BACT</name>
<evidence type="ECO:0000313" key="5">
    <source>
        <dbReference type="Proteomes" id="UP001204579"/>
    </source>
</evidence>
<dbReference type="InterPro" id="IPR003329">
    <property type="entry name" value="Cytidylyl_trans"/>
</dbReference>
<keyword evidence="5" id="KW-1185">Reference proteome</keyword>
<gene>
    <name evidence="4" type="ORF">NW209_02610</name>
</gene>
<dbReference type="Pfam" id="PF02348">
    <property type="entry name" value="CTP_transf_3"/>
    <property type="match status" value="1"/>
</dbReference>
<dbReference type="InterPro" id="IPR029044">
    <property type="entry name" value="Nucleotide-diphossugar_trans"/>
</dbReference>
<keyword evidence="2 4" id="KW-0548">Nucleotidyltransferase</keyword>